<evidence type="ECO:0000313" key="2">
    <source>
        <dbReference type="Proteomes" id="UP000263012"/>
    </source>
</evidence>
<dbReference type="Proteomes" id="UP000263012">
    <property type="component" value="Chromosome"/>
</dbReference>
<evidence type="ECO:0000313" key="1">
    <source>
        <dbReference type="EMBL" id="AUX09407.1"/>
    </source>
</evidence>
<reference evidence="2" key="1">
    <citation type="submission" date="2017-11" db="EMBL/GenBank/DDBJ databases">
        <title>Phenotypic and genomic properties of facultatively anaerobic sulfur-reducing natronoarchaea from hypersaline soda lakes.</title>
        <authorList>
            <person name="Sorokin D.Y."/>
            <person name="Kublanov I.V."/>
            <person name="Roman P."/>
            <person name="Sinninghe Damste J.S."/>
            <person name="Golyshin P.N."/>
            <person name="Rojo D."/>
            <person name="Ciordia S."/>
            <person name="Mena M.D.C."/>
            <person name="Ferrer M."/>
            <person name="Messina E."/>
            <person name="Smedile F."/>
            <person name="La Spada G."/>
            <person name="La Cono V."/>
            <person name="Yakimov M.M."/>
        </authorList>
    </citation>
    <scope>NUCLEOTIDE SEQUENCE [LARGE SCALE GENOMIC DNA]</scope>
    <source>
        <strain evidence="2">AArc-Sl</strain>
    </source>
</reference>
<sequence>MQTNSFVQATDLSEWLKQDGTRVIVAEERCSILGWGVIFLDETLLATIFVDPEAPRIETRDRLLTHVERIADDVGITQLPLLTY</sequence>
<accession>A0A343TJY5</accession>
<proteinExistence type="predicted"/>
<dbReference type="EMBL" id="CP025066">
    <property type="protein sequence ID" value="AUX09407.1"/>
    <property type="molecule type" value="Genomic_DNA"/>
</dbReference>
<gene>
    <name evidence="1" type="ORF">AArcSl_1779</name>
</gene>
<name>A0A343TJY5_9EURY</name>
<dbReference type="AlphaFoldDB" id="A0A343TJY5"/>
<protein>
    <submittedName>
        <fullName evidence="1">Uncharacterized protein</fullName>
    </submittedName>
</protein>
<dbReference type="InterPro" id="IPR016181">
    <property type="entry name" value="Acyl_CoA_acyltransferase"/>
</dbReference>
<dbReference type="KEGG" id="hdf:AArcSl_1779"/>
<keyword evidence="2" id="KW-1185">Reference proteome</keyword>
<organism evidence="1 2">
    <name type="scientific">Halalkaliarchaeum desulfuricum</name>
    <dbReference type="NCBI Taxonomy" id="2055893"/>
    <lineage>
        <taxon>Archaea</taxon>
        <taxon>Methanobacteriati</taxon>
        <taxon>Methanobacteriota</taxon>
        <taxon>Stenosarchaea group</taxon>
        <taxon>Halobacteria</taxon>
        <taxon>Halobacteriales</taxon>
        <taxon>Haloferacaceae</taxon>
        <taxon>Halalkaliarchaeum</taxon>
    </lineage>
</organism>
<dbReference type="SUPFAM" id="SSF55729">
    <property type="entry name" value="Acyl-CoA N-acyltransferases (Nat)"/>
    <property type="match status" value="1"/>
</dbReference>